<reference evidence="1" key="1">
    <citation type="journal article" date="2021" name="Nat. Commun.">
        <title>Genetic determinants of endophytism in the Arabidopsis root mycobiome.</title>
        <authorList>
            <person name="Mesny F."/>
            <person name="Miyauchi S."/>
            <person name="Thiergart T."/>
            <person name="Pickel B."/>
            <person name="Atanasova L."/>
            <person name="Karlsson M."/>
            <person name="Huettel B."/>
            <person name="Barry K.W."/>
            <person name="Haridas S."/>
            <person name="Chen C."/>
            <person name="Bauer D."/>
            <person name="Andreopoulos W."/>
            <person name="Pangilinan J."/>
            <person name="LaButti K."/>
            <person name="Riley R."/>
            <person name="Lipzen A."/>
            <person name="Clum A."/>
            <person name="Drula E."/>
            <person name="Henrissat B."/>
            <person name="Kohler A."/>
            <person name="Grigoriev I.V."/>
            <person name="Martin F.M."/>
            <person name="Hacquard S."/>
        </authorList>
    </citation>
    <scope>NUCLEOTIDE SEQUENCE</scope>
    <source>
        <strain evidence="1">MPI-CAGE-AT-0147</strain>
    </source>
</reference>
<dbReference type="CDD" id="cd06558">
    <property type="entry name" value="crotonase-like"/>
    <property type="match status" value="1"/>
</dbReference>
<evidence type="ECO:0000313" key="2">
    <source>
        <dbReference type="Proteomes" id="UP000738349"/>
    </source>
</evidence>
<gene>
    <name evidence="1" type="ORF">EDB81DRAFT_734856</name>
</gene>
<organism evidence="1 2">
    <name type="scientific">Dactylonectria macrodidyma</name>
    <dbReference type="NCBI Taxonomy" id="307937"/>
    <lineage>
        <taxon>Eukaryota</taxon>
        <taxon>Fungi</taxon>
        <taxon>Dikarya</taxon>
        <taxon>Ascomycota</taxon>
        <taxon>Pezizomycotina</taxon>
        <taxon>Sordariomycetes</taxon>
        <taxon>Hypocreomycetidae</taxon>
        <taxon>Hypocreales</taxon>
        <taxon>Nectriaceae</taxon>
        <taxon>Dactylonectria</taxon>
    </lineage>
</organism>
<dbReference type="Pfam" id="PF00378">
    <property type="entry name" value="ECH_1"/>
    <property type="match status" value="1"/>
</dbReference>
<accession>A0A9P9I9S2</accession>
<dbReference type="PANTHER" id="PTHR11941:SF166">
    <property type="entry name" value="ENOYL-COA HYDRATASE_ISOMERASE FAMILY PROTEIN (AFU_ORTHOLOGUE AFUA_8G01210)"/>
    <property type="match status" value="1"/>
</dbReference>
<dbReference type="GO" id="GO:0005739">
    <property type="term" value="C:mitochondrion"/>
    <property type="evidence" value="ECO:0007669"/>
    <property type="project" value="TreeGrafter"/>
</dbReference>
<sequence length="169" mass="18109">MAEALVIPSTPVDGVRVLAINRPSKRNALSSKLISVLLEQLSTAAKDNAVRVIIITGTSTYFSAGADIKDISEMDAEAAQGCRYLSNLSDGMRAVRRPLIAAVEGMALGGGFEVALMCALIFASNVGRFGLPEVTLGLIPGAGGTQRLTNVLGKFKGITYYYYYYYCQW</sequence>
<comment type="caution">
    <text evidence="1">The sequence shown here is derived from an EMBL/GenBank/DDBJ whole genome shotgun (WGS) entry which is preliminary data.</text>
</comment>
<dbReference type="AlphaFoldDB" id="A0A9P9I9S2"/>
<dbReference type="GO" id="GO:0006635">
    <property type="term" value="P:fatty acid beta-oxidation"/>
    <property type="evidence" value="ECO:0007669"/>
    <property type="project" value="TreeGrafter"/>
</dbReference>
<dbReference type="Gene3D" id="3.90.226.10">
    <property type="entry name" value="2-enoyl-CoA Hydratase, Chain A, domain 1"/>
    <property type="match status" value="1"/>
</dbReference>
<evidence type="ECO:0000313" key="1">
    <source>
        <dbReference type="EMBL" id="KAH7113343.1"/>
    </source>
</evidence>
<dbReference type="Proteomes" id="UP000738349">
    <property type="component" value="Unassembled WGS sequence"/>
</dbReference>
<protein>
    <submittedName>
        <fullName evidence="1">ClpP/crotonase-like domain-containing protein</fullName>
    </submittedName>
</protein>
<keyword evidence="2" id="KW-1185">Reference proteome</keyword>
<proteinExistence type="predicted"/>
<dbReference type="InterPro" id="IPR001753">
    <property type="entry name" value="Enoyl-CoA_hydra/iso"/>
</dbReference>
<dbReference type="SUPFAM" id="SSF52096">
    <property type="entry name" value="ClpP/crotonase"/>
    <property type="match status" value="1"/>
</dbReference>
<dbReference type="InterPro" id="IPR029045">
    <property type="entry name" value="ClpP/crotonase-like_dom_sf"/>
</dbReference>
<dbReference type="PANTHER" id="PTHR11941">
    <property type="entry name" value="ENOYL-COA HYDRATASE-RELATED"/>
    <property type="match status" value="1"/>
</dbReference>
<name>A0A9P9I9S2_9HYPO</name>
<dbReference type="EMBL" id="JAGMUV010000035">
    <property type="protein sequence ID" value="KAH7113343.1"/>
    <property type="molecule type" value="Genomic_DNA"/>
</dbReference>
<dbReference type="OrthoDB" id="2018133at2759"/>